<dbReference type="PANTHER" id="PTHR31639">
    <property type="entry name" value="F-BOX PROTEIN-LIKE"/>
    <property type="match status" value="1"/>
</dbReference>
<dbReference type="InterPro" id="IPR036047">
    <property type="entry name" value="F-box-like_dom_sf"/>
</dbReference>
<reference evidence="2 3" key="1">
    <citation type="submission" date="2021-07" db="EMBL/GenBank/DDBJ databases">
        <title>The Aristolochia fimbriata genome: insights into angiosperm evolution, floral development and chemical biosynthesis.</title>
        <authorList>
            <person name="Jiao Y."/>
        </authorList>
    </citation>
    <scope>NUCLEOTIDE SEQUENCE [LARGE SCALE GENOMIC DNA]</scope>
    <source>
        <strain evidence="2">IBCAS-2021</strain>
        <tissue evidence="2">Leaf</tissue>
    </source>
</reference>
<dbReference type="SUPFAM" id="SSF81383">
    <property type="entry name" value="F-box domain"/>
    <property type="match status" value="1"/>
</dbReference>
<dbReference type="InterPro" id="IPR053781">
    <property type="entry name" value="F-box_AtFBL13-like"/>
</dbReference>
<dbReference type="CDD" id="cd22160">
    <property type="entry name" value="F-box_AtFBL13-like"/>
    <property type="match status" value="1"/>
</dbReference>
<dbReference type="InterPro" id="IPR032675">
    <property type="entry name" value="LRR_dom_sf"/>
</dbReference>
<gene>
    <name evidence="2" type="ORF">H6P81_021032</name>
</gene>
<evidence type="ECO:0000313" key="3">
    <source>
        <dbReference type="Proteomes" id="UP000825729"/>
    </source>
</evidence>
<dbReference type="Gene3D" id="3.80.10.10">
    <property type="entry name" value="Ribonuclease Inhibitor"/>
    <property type="match status" value="1"/>
</dbReference>
<dbReference type="InterPro" id="IPR055411">
    <property type="entry name" value="LRR_FXL15/At3g58940/PEG3-like"/>
</dbReference>
<protein>
    <recommendedName>
        <fullName evidence="1">F-box domain-containing protein</fullName>
    </recommendedName>
</protein>
<dbReference type="SUPFAM" id="SSF52047">
    <property type="entry name" value="RNI-like"/>
    <property type="match status" value="1"/>
</dbReference>
<dbReference type="PANTHER" id="PTHR31639:SF237">
    <property type="entry name" value="F-BOX DOMAIN-CONTAINING PROTEIN"/>
    <property type="match status" value="1"/>
</dbReference>
<organism evidence="2 3">
    <name type="scientific">Aristolochia fimbriata</name>
    <name type="common">White veined hardy Dutchman's pipe vine</name>
    <dbReference type="NCBI Taxonomy" id="158543"/>
    <lineage>
        <taxon>Eukaryota</taxon>
        <taxon>Viridiplantae</taxon>
        <taxon>Streptophyta</taxon>
        <taxon>Embryophyta</taxon>
        <taxon>Tracheophyta</taxon>
        <taxon>Spermatophyta</taxon>
        <taxon>Magnoliopsida</taxon>
        <taxon>Magnoliidae</taxon>
        <taxon>Piperales</taxon>
        <taxon>Aristolochiaceae</taxon>
        <taxon>Aristolochia</taxon>
    </lineage>
</organism>
<accession>A0AAV7DZ36</accession>
<sequence length="387" mass="44515">MEENGVDLNSNLPRNILEIILIHMPIKDAVRTSVLSRKWRYAWASTPVLEFDVASIRVIPQYSAVKRLTRIIDHVLLLHNGPIEKFKLSSYFHGYSFHVDKWILFLSRQGVNNLFLGFEEAKEYPYIVPSCLFSCEQLKELSLSCCELRTPLQFNGFCRLKALDLKDTRFTKETVESLISSCPLLEELSIRFDYRLEHIKLHAPKLKIFYLSGVFDDLSLVGATCLVHACIVLHGQSDLVDAVRRRFKQTNNLDKFFGSLVNLAKLTIGMYFMQHWTTYQSSPNLEEVKIYAYLDRKSAVLYEERFWEEHKIHDCTFNHLKVIVMCGVKEGNHLLGLFKFVLANAPVLETMTIKMAPKVTEAAKKQTLKSLLQFPRASVGAQVSCLD</sequence>
<name>A0AAV7DZ36_ARIFI</name>
<evidence type="ECO:0000313" key="2">
    <source>
        <dbReference type="EMBL" id="KAG9440867.1"/>
    </source>
</evidence>
<dbReference type="Pfam" id="PF24758">
    <property type="entry name" value="LRR_At5g56370"/>
    <property type="match status" value="1"/>
</dbReference>
<dbReference type="EMBL" id="JAINDJ010000008">
    <property type="protein sequence ID" value="KAG9440867.1"/>
    <property type="molecule type" value="Genomic_DNA"/>
</dbReference>
<dbReference type="InterPro" id="IPR001810">
    <property type="entry name" value="F-box_dom"/>
</dbReference>
<dbReference type="AlphaFoldDB" id="A0AAV7DZ36"/>
<dbReference type="Pfam" id="PF00646">
    <property type="entry name" value="F-box"/>
    <property type="match status" value="1"/>
</dbReference>
<keyword evidence="3" id="KW-1185">Reference proteome</keyword>
<dbReference type="Proteomes" id="UP000825729">
    <property type="component" value="Unassembled WGS sequence"/>
</dbReference>
<evidence type="ECO:0000259" key="1">
    <source>
        <dbReference type="SMART" id="SM00256"/>
    </source>
</evidence>
<proteinExistence type="predicted"/>
<feature type="domain" description="F-box" evidence="1">
    <location>
        <begin position="12"/>
        <end position="52"/>
    </location>
</feature>
<dbReference type="SMART" id="SM00256">
    <property type="entry name" value="FBOX"/>
    <property type="match status" value="1"/>
</dbReference>
<comment type="caution">
    <text evidence="2">The sequence shown here is derived from an EMBL/GenBank/DDBJ whole genome shotgun (WGS) entry which is preliminary data.</text>
</comment>